<sequence length="269" mass="30951">MARGSRVRILSLGAGVQSTTLYLMACVGDLSPAPDHAIFADTGWEPRAVYRHLEWLRSQAFGIPISIVSKGNIRDDLVTAVKDRRFATMPFHVRNEDGRAAMLRRQCTREYKVEPITREIRRLLGVPKGARVQAAVEQWFGISLDEAARMRDSRYPWITNRYPLIEMRMRRSDCLRWLKDQAFPRPAKSACIGCPFHDNATWREMKRDRAEEWTDAVAFDRLIRGGLRGVKCEAFLHRSLRPLDQVELNGDQRQHQFAFVDECEGMCGT</sequence>
<gene>
    <name evidence="1" type="ORF">LCGC14_2526990</name>
</gene>
<evidence type="ECO:0008006" key="2">
    <source>
        <dbReference type="Google" id="ProtNLM"/>
    </source>
</evidence>
<reference evidence="1" key="1">
    <citation type="journal article" date="2015" name="Nature">
        <title>Complex archaea that bridge the gap between prokaryotes and eukaryotes.</title>
        <authorList>
            <person name="Spang A."/>
            <person name="Saw J.H."/>
            <person name="Jorgensen S.L."/>
            <person name="Zaremba-Niedzwiedzka K."/>
            <person name="Martijn J."/>
            <person name="Lind A.E."/>
            <person name="van Eijk R."/>
            <person name="Schleper C."/>
            <person name="Guy L."/>
            <person name="Ettema T.J."/>
        </authorList>
    </citation>
    <scope>NUCLEOTIDE SEQUENCE</scope>
</reference>
<comment type="caution">
    <text evidence="1">The sequence shown here is derived from an EMBL/GenBank/DDBJ whole genome shotgun (WGS) entry which is preliminary data.</text>
</comment>
<dbReference type="SUPFAM" id="SSF52402">
    <property type="entry name" value="Adenine nucleotide alpha hydrolases-like"/>
    <property type="match status" value="1"/>
</dbReference>
<protein>
    <recommendedName>
        <fullName evidence="2">Phosphoadenosine phosphosulphate reductase domain-containing protein</fullName>
    </recommendedName>
</protein>
<dbReference type="AlphaFoldDB" id="A0A0F9D6B0"/>
<dbReference type="Gene3D" id="3.40.50.620">
    <property type="entry name" value="HUPs"/>
    <property type="match status" value="1"/>
</dbReference>
<proteinExistence type="predicted"/>
<dbReference type="InterPro" id="IPR014729">
    <property type="entry name" value="Rossmann-like_a/b/a_fold"/>
</dbReference>
<dbReference type="EMBL" id="LAZR01040906">
    <property type="protein sequence ID" value="KKL13316.1"/>
    <property type="molecule type" value="Genomic_DNA"/>
</dbReference>
<organism evidence="1">
    <name type="scientific">marine sediment metagenome</name>
    <dbReference type="NCBI Taxonomy" id="412755"/>
    <lineage>
        <taxon>unclassified sequences</taxon>
        <taxon>metagenomes</taxon>
        <taxon>ecological metagenomes</taxon>
    </lineage>
</organism>
<accession>A0A0F9D6B0</accession>
<name>A0A0F9D6B0_9ZZZZ</name>
<evidence type="ECO:0000313" key="1">
    <source>
        <dbReference type="EMBL" id="KKL13316.1"/>
    </source>
</evidence>